<keyword evidence="3" id="KW-1185">Reference proteome</keyword>
<dbReference type="InterPro" id="IPR006342">
    <property type="entry name" value="FkbM_mtfrase"/>
</dbReference>
<keyword evidence="2" id="KW-0489">Methyltransferase</keyword>
<gene>
    <name evidence="2" type="primary">fkbM_1</name>
    <name evidence="2" type="ORF">OJF2_01350</name>
</gene>
<dbReference type="PANTHER" id="PTHR34203">
    <property type="entry name" value="METHYLTRANSFERASE, FKBM FAMILY PROTEIN"/>
    <property type="match status" value="1"/>
</dbReference>
<dbReference type="EMBL" id="CP042997">
    <property type="protein sequence ID" value="QEH31670.1"/>
    <property type="molecule type" value="Genomic_DNA"/>
</dbReference>
<accession>A0A5B9VVD8</accession>
<reference evidence="2 3" key="1">
    <citation type="submission" date="2019-08" db="EMBL/GenBank/DDBJ databases">
        <title>Deep-cultivation of Planctomycetes and their phenomic and genomic characterization uncovers novel biology.</title>
        <authorList>
            <person name="Wiegand S."/>
            <person name="Jogler M."/>
            <person name="Boedeker C."/>
            <person name="Pinto D."/>
            <person name="Vollmers J."/>
            <person name="Rivas-Marin E."/>
            <person name="Kohn T."/>
            <person name="Peeters S.H."/>
            <person name="Heuer A."/>
            <person name="Rast P."/>
            <person name="Oberbeckmann S."/>
            <person name="Bunk B."/>
            <person name="Jeske O."/>
            <person name="Meyerdierks A."/>
            <person name="Storesund J.E."/>
            <person name="Kallscheuer N."/>
            <person name="Luecker S."/>
            <person name="Lage O.M."/>
            <person name="Pohl T."/>
            <person name="Merkel B.J."/>
            <person name="Hornburger P."/>
            <person name="Mueller R.-W."/>
            <person name="Bruemmer F."/>
            <person name="Labrenz M."/>
            <person name="Spormann A.M."/>
            <person name="Op den Camp H."/>
            <person name="Overmann J."/>
            <person name="Amann R."/>
            <person name="Jetten M.S.M."/>
            <person name="Mascher T."/>
            <person name="Medema M.H."/>
            <person name="Devos D.P."/>
            <person name="Kaster A.-K."/>
            <person name="Ovreas L."/>
            <person name="Rohde M."/>
            <person name="Galperin M.Y."/>
            <person name="Jogler C."/>
        </authorList>
    </citation>
    <scope>NUCLEOTIDE SEQUENCE [LARGE SCALE GENOMIC DNA]</scope>
    <source>
        <strain evidence="2 3">OJF2</strain>
    </source>
</reference>
<dbReference type="NCBIfam" id="TIGR01444">
    <property type="entry name" value="fkbM_fam"/>
    <property type="match status" value="1"/>
</dbReference>
<dbReference type="AlphaFoldDB" id="A0A5B9VVD8"/>
<dbReference type="SUPFAM" id="SSF53335">
    <property type="entry name" value="S-adenosyl-L-methionine-dependent methyltransferases"/>
    <property type="match status" value="1"/>
</dbReference>
<dbReference type="InterPro" id="IPR052514">
    <property type="entry name" value="SAM-dependent_MTase"/>
</dbReference>
<feature type="domain" description="Methyltransferase FkbM" evidence="1">
    <location>
        <begin position="123"/>
        <end position="288"/>
    </location>
</feature>
<dbReference type="Gene3D" id="3.40.50.150">
    <property type="entry name" value="Vaccinia Virus protein VP39"/>
    <property type="match status" value="1"/>
</dbReference>
<dbReference type="Proteomes" id="UP000324233">
    <property type="component" value="Chromosome"/>
</dbReference>
<proteinExistence type="predicted"/>
<dbReference type="GO" id="GO:0008168">
    <property type="term" value="F:methyltransferase activity"/>
    <property type="evidence" value="ECO:0007669"/>
    <property type="project" value="UniProtKB-KW"/>
</dbReference>
<evidence type="ECO:0000313" key="3">
    <source>
        <dbReference type="Proteomes" id="UP000324233"/>
    </source>
</evidence>
<dbReference type="InterPro" id="IPR029063">
    <property type="entry name" value="SAM-dependent_MTases_sf"/>
</dbReference>
<dbReference type="GO" id="GO:0032259">
    <property type="term" value="P:methylation"/>
    <property type="evidence" value="ECO:0007669"/>
    <property type="project" value="UniProtKB-KW"/>
</dbReference>
<dbReference type="PANTHER" id="PTHR34203:SF15">
    <property type="entry name" value="SLL1173 PROTEIN"/>
    <property type="match status" value="1"/>
</dbReference>
<dbReference type="Pfam" id="PF05050">
    <property type="entry name" value="Methyltransf_21"/>
    <property type="match status" value="1"/>
</dbReference>
<dbReference type="EC" id="2.1.1.-" evidence="2"/>
<evidence type="ECO:0000259" key="1">
    <source>
        <dbReference type="Pfam" id="PF05050"/>
    </source>
</evidence>
<evidence type="ECO:0000313" key="2">
    <source>
        <dbReference type="EMBL" id="QEH31670.1"/>
    </source>
</evidence>
<organism evidence="2 3">
    <name type="scientific">Aquisphaera giovannonii</name>
    <dbReference type="NCBI Taxonomy" id="406548"/>
    <lineage>
        <taxon>Bacteria</taxon>
        <taxon>Pseudomonadati</taxon>
        <taxon>Planctomycetota</taxon>
        <taxon>Planctomycetia</taxon>
        <taxon>Isosphaerales</taxon>
        <taxon>Isosphaeraceae</taxon>
        <taxon>Aquisphaera</taxon>
    </lineage>
</organism>
<name>A0A5B9VVD8_9BACT</name>
<sequence>MRRGLHVPTGAGDPAHEPVGGCPPWDMEVRSTIAPVAHRATTSMATQETIREIRTAGRRFIGRLARGMLPQRTLSLRHVEPGLRLTVDLRRNLMFWWGGLGRFEPYSVSVFRAAIRPGDVVVDVGANIGFFTTLFARLAGPGGRVVAFEPDPDNLRLLRGNVASLTGAAEVTLIEAAVGAERGTASFSFDRATGATGHLGATATMGGTLYGDGTPQVKETPVETVDAVADRLGVRPAVIKLDIEGGELDALRGARSTLVAHRPVVVSELGGEGGREVLSLLESAGYRLWNLETGRSVPDQDPSPAMAVAIHESCVDDDRGRRIRDALAALAG</sequence>
<dbReference type="KEGG" id="agv:OJF2_01350"/>
<protein>
    <submittedName>
        <fullName evidence="2">31-O-demethyl-FK506 methyltransferase FkbM</fullName>
        <ecNumber evidence="2">2.1.1.-</ecNumber>
    </submittedName>
</protein>
<keyword evidence="2" id="KW-0808">Transferase</keyword>